<organism evidence="2 3">
    <name type="scientific">Polarella glacialis</name>
    <name type="common">Dinoflagellate</name>
    <dbReference type="NCBI Taxonomy" id="89957"/>
    <lineage>
        <taxon>Eukaryota</taxon>
        <taxon>Sar</taxon>
        <taxon>Alveolata</taxon>
        <taxon>Dinophyceae</taxon>
        <taxon>Suessiales</taxon>
        <taxon>Suessiaceae</taxon>
        <taxon>Polarella</taxon>
    </lineage>
</organism>
<evidence type="ECO:0000313" key="3">
    <source>
        <dbReference type="Proteomes" id="UP000626109"/>
    </source>
</evidence>
<sequence>MFRLLISMRLLSLLLPYCDLLSATAAVGTPDPLEASCAEDSPLSLMQRGAQGLGLQHHGRHAAASAATSATASPAYAASAASAATTDDLDWRAFKPPVVTPVKSQDAAAAQLVGASKNATSANSTVEPRKPRIYFLFLAAHRVYNFEIWKAFFATAPAEKYRAFIHCVEEDCKQSVVGSTIQVVPTVPTVYCIDLVTAQQQLIRYALKDKDGAPNPDDKFAFVSDSTLPAKPFSEIYGTLAPRHSSDFCVSPVGEWKEGTKPSNVMIKHHEWVVAPRKPTKSFPRRRLTS</sequence>
<keyword evidence="1" id="KW-0732">Signal</keyword>
<evidence type="ECO:0000313" key="2">
    <source>
        <dbReference type="EMBL" id="CAE8726686.1"/>
    </source>
</evidence>
<proteinExistence type="predicted"/>
<dbReference type="AlphaFoldDB" id="A0A813LHS3"/>
<reference evidence="2" key="1">
    <citation type="submission" date="2021-02" db="EMBL/GenBank/DDBJ databases">
        <authorList>
            <person name="Dougan E. K."/>
            <person name="Rhodes N."/>
            <person name="Thang M."/>
            <person name="Chan C."/>
        </authorList>
    </citation>
    <scope>NUCLEOTIDE SEQUENCE</scope>
</reference>
<gene>
    <name evidence="2" type="ORF">PGLA2088_LOCUS44566</name>
</gene>
<protein>
    <submittedName>
        <fullName evidence="2">Uncharacterized protein</fullName>
    </submittedName>
</protein>
<dbReference type="Proteomes" id="UP000626109">
    <property type="component" value="Unassembled WGS sequence"/>
</dbReference>
<name>A0A813LHS3_POLGL</name>
<dbReference type="EMBL" id="CAJNNW010035266">
    <property type="protein sequence ID" value="CAE8726686.1"/>
    <property type="molecule type" value="Genomic_DNA"/>
</dbReference>
<accession>A0A813LHS3</accession>
<feature type="signal peptide" evidence="1">
    <location>
        <begin position="1"/>
        <end position="26"/>
    </location>
</feature>
<evidence type="ECO:0000256" key="1">
    <source>
        <dbReference type="SAM" id="SignalP"/>
    </source>
</evidence>
<comment type="caution">
    <text evidence="2">The sequence shown here is derived from an EMBL/GenBank/DDBJ whole genome shotgun (WGS) entry which is preliminary data.</text>
</comment>
<feature type="chain" id="PRO_5032659967" evidence="1">
    <location>
        <begin position="27"/>
        <end position="290"/>
    </location>
</feature>